<dbReference type="AlphaFoldDB" id="A0A0T6DNE3"/>
<accession>A0A0T6DNE3</accession>
<dbReference type="Pfam" id="PF03603">
    <property type="entry name" value="DNA_III_psi"/>
    <property type="match status" value="1"/>
</dbReference>
<comment type="caution">
    <text evidence="1">The sequence shown here is derived from an EMBL/GenBank/DDBJ whole genome shotgun (WGS) entry which is preliminary data.</text>
</comment>
<dbReference type="GO" id="GO:0003887">
    <property type="term" value="F:DNA-directed DNA polymerase activity"/>
    <property type="evidence" value="ECO:0007669"/>
    <property type="project" value="InterPro"/>
</dbReference>
<gene>
    <name evidence="1" type="ORF">AS194_12365</name>
</gene>
<dbReference type="GO" id="GO:0008408">
    <property type="term" value="F:3'-5' exonuclease activity"/>
    <property type="evidence" value="ECO:0007669"/>
    <property type="project" value="InterPro"/>
</dbReference>
<evidence type="ECO:0008006" key="3">
    <source>
        <dbReference type="Google" id="ProtNLM"/>
    </source>
</evidence>
<dbReference type="STRING" id="554343.AS194_12365"/>
<organism evidence="1 2">
    <name type="scientific">Psychrobacter piscatorii</name>
    <dbReference type="NCBI Taxonomy" id="554343"/>
    <lineage>
        <taxon>Bacteria</taxon>
        <taxon>Pseudomonadati</taxon>
        <taxon>Pseudomonadota</taxon>
        <taxon>Gammaproteobacteria</taxon>
        <taxon>Moraxellales</taxon>
        <taxon>Moraxellaceae</taxon>
        <taxon>Psychrobacter</taxon>
    </lineage>
</organism>
<sequence>MSDIQNPLSVLQRRVQQRQILAMMGINQWVRPESSTVNIADITIDSVERSNTGSIDTESANNEPASAGAAIETVVQPTSGYDTNDSYNSNHDDVNDDTHGLGIHEQAATEQSPVTYSFDSVSNEISATSDAPRLHNSPDIESNQTAAFFIDEVVQSTTAPIASHQLSQSSHNSDSVNDDSLKKVAPFSLQGGRYGDWVILVDIQALNSDSQKLWNNITQALSMTHETTSFPICAGMDTVELANASLAGYVFRIGLREEIKVAALTVLPEGLQHPNLMTVPTLDDMIADSDAKRQLWERISH</sequence>
<reference evidence="1 2" key="1">
    <citation type="submission" date="2015-11" db="EMBL/GenBank/DDBJ databases">
        <title>Permanent draft genome of Psychrobacter piscatorii LQ58.</title>
        <authorList>
            <person name="Zhou M."/>
            <person name="Dong B."/>
            <person name="Liu Q."/>
        </authorList>
    </citation>
    <scope>NUCLEOTIDE SEQUENCE [LARGE SCALE GENOMIC DNA]</scope>
    <source>
        <strain evidence="1 2">LQ58</strain>
    </source>
</reference>
<dbReference type="InterPro" id="IPR004615">
    <property type="entry name" value="DNA_pol_III_psi"/>
</dbReference>
<evidence type="ECO:0000313" key="2">
    <source>
        <dbReference type="Proteomes" id="UP000051202"/>
    </source>
</evidence>
<evidence type="ECO:0000313" key="1">
    <source>
        <dbReference type="EMBL" id="KRU21363.1"/>
    </source>
</evidence>
<dbReference type="GO" id="GO:0006260">
    <property type="term" value="P:DNA replication"/>
    <property type="evidence" value="ECO:0007669"/>
    <property type="project" value="InterPro"/>
</dbReference>
<name>A0A0T6DNE3_9GAMM</name>
<proteinExistence type="predicted"/>
<dbReference type="Proteomes" id="UP000051202">
    <property type="component" value="Unassembled WGS sequence"/>
</dbReference>
<keyword evidence="2" id="KW-1185">Reference proteome</keyword>
<protein>
    <recommendedName>
        <fullName evidence="3">DNA polymerase III subunit psi</fullName>
    </recommendedName>
</protein>
<dbReference type="EMBL" id="LNDJ01000121">
    <property type="protein sequence ID" value="KRU21363.1"/>
    <property type="molecule type" value="Genomic_DNA"/>
</dbReference>
<dbReference type="RefSeq" id="WP_058025820.1">
    <property type="nucleotide sequence ID" value="NZ_LNDJ01000121.1"/>
</dbReference>